<organism evidence="1 2">
    <name type="scientific">Candidatus Roizmanbacteria bacterium RIFCSPLOWO2_01_FULL_37_16</name>
    <dbReference type="NCBI Taxonomy" id="1802058"/>
    <lineage>
        <taxon>Bacteria</taxon>
        <taxon>Candidatus Roizmaniibacteriota</taxon>
    </lineage>
</organism>
<accession>A0A1F7INK1</accession>
<name>A0A1F7INK1_9BACT</name>
<reference evidence="1 2" key="1">
    <citation type="journal article" date="2016" name="Nat. Commun.">
        <title>Thousands of microbial genomes shed light on interconnected biogeochemical processes in an aquifer system.</title>
        <authorList>
            <person name="Anantharaman K."/>
            <person name="Brown C.T."/>
            <person name="Hug L.A."/>
            <person name="Sharon I."/>
            <person name="Castelle C.J."/>
            <person name="Probst A.J."/>
            <person name="Thomas B.C."/>
            <person name="Singh A."/>
            <person name="Wilkins M.J."/>
            <person name="Karaoz U."/>
            <person name="Brodie E.L."/>
            <person name="Williams K.H."/>
            <person name="Hubbard S.S."/>
            <person name="Banfield J.F."/>
        </authorList>
    </citation>
    <scope>NUCLEOTIDE SEQUENCE [LARGE SCALE GENOMIC DNA]</scope>
</reference>
<sequence>METLTIRKIFNQNVGYVDVADPRSQVGGVVVKFEEPIIPETSTAAIRANCHLDHNSETFAGRCPALSNGIYCHAITFLFSCRGLVAWKGGPIACGKAPDLEEKLVSLTL</sequence>
<gene>
    <name evidence="1" type="ORF">A3B40_00115</name>
</gene>
<comment type="caution">
    <text evidence="1">The sequence shown here is derived from an EMBL/GenBank/DDBJ whole genome shotgun (WGS) entry which is preliminary data.</text>
</comment>
<dbReference type="EMBL" id="MGAI01000019">
    <property type="protein sequence ID" value="OGK44920.1"/>
    <property type="molecule type" value="Genomic_DNA"/>
</dbReference>
<dbReference type="Proteomes" id="UP000178040">
    <property type="component" value="Unassembled WGS sequence"/>
</dbReference>
<dbReference type="AlphaFoldDB" id="A0A1F7INK1"/>
<evidence type="ECO:0000313" key="1">
    <source>
        <dbReference type="EMBL" id="OGK44920.1"/>
    </source>
</evidence>
<protein>
    <submittedName>
        <fullName evidence="1">Uncharacterized protein</fullName>
    </submittedName>
</protein>
<evidence type="ECO:0000313" key="2">
    <source>
        <dbReference type="Proteomes" id="UP000178040"/>
    </source>
</evidence>
<proteinExistence type="predicted"/>